<accession>A0A2N9VQ53</accession>
<dbReference type="KEGG" id="pht:BLM14_03255"/>
<dbReference type="SUPFAM" id="SSF54909">
    <property type="entry name" value="Dimeric alpha+beta barrel"/>
    <property type="match status" value="1"/>
</dbReference>
<dbReference type="PANTHER" id="PTHR34389">
    <property type="entry name" value="L-RHAMNOSE MUTAROTASE"/>
    <property type="match status" value="1"/>
</dbReference>
<dbReference type="InterPro" id="IPR011008">
    <property type="entry name" value="Dimeric_a/b-barrel"/>
</dbReference>
<dbReference type="PANTHER" id="PTHR34389:SF2">
    <property type="entry name" value="L-RHAMNOSE MUTAROTASE"/>
    <property type="match status" value="1"/>
</dbReference>
<dbReference type="Proteomes" id="UP000232163">
    <property type="component" value="Unassembled WGS sequence"/>
</dbReference>
<comment type="caution">
    <text evidence="1">The sequence shown here is derived from an EMBL/GenBank/DDBJ whole genome shotgun (WGS) entry which is preliminary data.</text>
</comment>
<keyword evidence="2" id="KW-1185">Reference proteome</keyword>
<dbReference type="AlphaFoldDB" id="A0A2N9VQ53"/>
<evidence type="ECO:0000313" key="1">
    <source>
        <dbReference type="EMBL" id="PIO41621.1"/>
    </source>
</evidence>
<dbReference type="EMBL" id="MZMT01000058">
    <property type="protein sequence ID" value="PIO41621.1"/>
    <property type="molecule type" value="Genomic_DNA"/>
</dbReference>
<dbReference type="InterPro" id="IPR008000">
    <property type="entry name" value="Rham/fucose_mutarotase"/>
</dbReference>
<evidence type="ECO:0008006" key="3">
    <source>
        <dbReference type="Google" id="ProtNLM"/>
    </source>
</evidence>
<gene>
    <name evidence="1" type="ORF">B5P45_27065</name>
</gene>
<proteinExistence type="predicted"/>
<dbReference type="RefSeq" id="WP_099998074.1">
    <property type="nucleotide sequence ID" value="NZ_CP017940.1"/>
</dbReference>
<sequence length="109" mass="12770">MQRMGMMIGLNGEKVAEYKRLHAAVWPEILELISSCNIRNYTIFLREPENILFGTWEYHGTDFEADMAKMAANPKNKEWWAVCMPCQVPLETRAAGEWWAMMEEVFHLD</sequence>
<dbReference type="OrthoDB" id="9799608at2"/>
<dbReference type="Pfam" id="PF05336">
    <property type="entry name" value="rhaM"/>
    <property type="match status" value="1"/>
</dbReference>
<dbReference type="GO" id="GO:0016857">
    <property type="term" value="F:racemase and epimerase activity, acting on carbohydrates and derivatives"/>
    <property type="evidence" value="ECO:0007669"/>
    <property type="project" value="InterPro"/>
</dbReference>
<reference evidence="2" key="1">
    <citation type="journal article" date="2017" name="Int J Environ Stud">
        <title>Does the Miocene-Pliocene relict legume Oxytropis triphylla form nitrogen-fixing nodules with a combination of bacterial strains?</title>
        <authorList>
            <person name="Safronova V."/>
            <person name="Belimov A."/>
            <person name="Sazanova A."/>
            <person name="Kuznetsova I."/>
            <person name="Popova J."/>
            <person name="Andronov E."/>
            <person name="Verkhozina A."/>
            <person name="Tikhonovich I."/>
        </authorList>
    </citation>
    <scope>NUCLEOTIDE SEQUENCE [LARGE SCALE GENOMIC DNA]</scope>
    <source>
        <strain evidence="2">Tri-38</strain>
    </source>
</reference>
<organism evidence="1 2">
    <name type="scientific">Phyllobacterium zundukense</name>
    <dbReference type="NCBI Taxonomy" id="1867719"/>
    <lineage>
        <taxon>Bacteria</taxon>
        <taxon>Pseudomonadati</taxon>
        <taxon>Pseudomonadota</taxon>
        <taxon>Alphaproteobacteria</taxon>
        <taxon>Hyphomicrobiales</taxon>
        <taxon>Phyllobacteriaceae</taxon>
        <taxon>Phyllobacterium</taxon>
    </lineage>
</organism>
<name>A0A2N9VQ53_9HYPH</name>
<evidence type="ECO:0000313" key="2">
    <source>
        <dbReference type="Proteomes" id="UP000232163"/>
    </source>
</evidence>
<dbReference type="Gene3D" id="3.30.70.100">
    <property type="match status" value="1"/>
</dbReference>
<protein>
    <recommendedName>
        <fullName evidence="3">L-rhamnose 1-epimerase</fullName>
    </recommendedName>
</protein>